<feature type="compositionally biased region" description="Polar residues" evidence="1">
    <location>
        <begin position="634"/>
        <end position="644"/>
    </location>
</feature>
<feature type="compositionally biased region" description="Low complexity" evidence="1">
    <location>
        <begin position="387"/>
        <end position="415"/>
    </location>
</feature>
<dbReference type="Pfam" id="PF00172">
    <property type="entry name" value="Zn_clus"/>
    <property type="match status" value="1"/>
</dbReference>
<dbReference type="PROSITE" id="PS00463">
    <property type="entry name" value="ZN2_CY6_FUNGAL_1"/>
    <property type="match status" value="1"/>
</dbReference>
<feature type="compositionally biased region" description="Low complexity" evidence="1">
    <location>
        <begin position="553"/>
        <end position="568"/>
    </location>
</feature>
<feature type="compositionally biased region" description="Low complexity" evidence="1">
    <location>
        <begin position="82"/>
        <end position="93"/>
    </location>
</feature>
<evidence type="ECO:0000259" key="2">
    <source>
        <dbReference type="PROSITE" id="PS50048"/>
    </source>
</evidence>
<dbReference type="InterPro" id="IPR036864">
    <property type="entry name" value="Zn2-C6_fun-type_DNA-bd_sf"/>
</dbReference>
<feature type="compositionally biased region" description="Basic and acidic residues" evidence="1">
    <location>
        <begin position="661"/>
        <end position="684"/>
    </location>
</feature>
<dbReference type="Proteomes" id="UP000256964">
    <property type="component" value="Unassembled WGS sequence"/>
</dbReference>
<evidence type="ECO:0000313" key="3">
    <source>
        <dbReference type="EMBL" id="RDX52269.1"/>
    </source>
</evidence>
<dbReference type="AlphaFoldDB" id="A0A371DIA6"/>
<feature type="region of interest" description="Disordered" evidence="1">
    <location>
        <begin position="1"/>
        <end position="41"/>
    </location>
</feature>
<dbReference type="InterPro" id="IPR001138">
    <property type="entry name" value="Zn2Cys6_DnaBD"/>
</dbReference>
<accession>A0A371DIA6</accession>
<evidence type="ECO:0000313" key="4">
    <source>
        <dbReference type="Proteomes" id="UP000256964"/>
    </source>
</evidence>
<feature type="region of interest" description="Disordered" evidence="1">
    <location>
        <begin position="69"/>
        <end position="94"/>
    </location>
</feature>
<dbReference type="PROSITE" id="PS50048">
    <property type="entry name" value="ZN2_CY6_FUNGAL_2"/>
    <property type="match status" value="1"/>
</dbReference>
<protein>
    <recommendedName>
        <fullName evidence="2">Zn(2)-C6 fungal-type domain-containing protein</fullName>
    </recommendedName>
</protein>
<dbReference type="Gene3D" id="4.10.240.10">
    <property type="entry name" value="Zn(2)-C6 fungal-type DNA-binding domain"/>
    <property type="match status" value="1"/>
</dbReference>
<feature type="region of interest" description="Disordered" evidence="1">
    <location>
        <begin position="329"/>
        <end position="446"/>
    </location>
</feature>
<keyword evidence="4" id="KW-1185">Reference proteome</keyword>
<feature type="compositionally biased region" description="Low complexity" evidence="1">
    <location>
        <begin position="428"/>
        <end position="440"/>
    </location>
</feature>
<feature type="compositionally biased region" description="Basic residues" evidence="1">
    <location>
        <begin position="418"/>
        <end position="427"/>
    </location>
</feature>
<reference evidence="3 4" key="1">
    <citation type="journal article" date="2018" name="Biotechnol. Biofuels">
        <title>Integrative visual omics of the white-rot fungus Polyporus brumalis exposes the biotechnological potential of its oxidative enzymes for delignifying raw plant biomass.</title>
        <authorList>
            <person name="Miyauchi S."/>
            <person name="Rancon A."/>
            <person name="Drula E."/>
            <person name="Hage H."/>
            <person name="Chaduli D."/>
            <person name="Favel A."/>
            <person name="Grisel S."/>
            <person name="Henrissat B."/>
            <person name="Herpoel-Gimbert I."/>
            <person name="Ruiz-Duenas F.J."/>
            <person name="Chevret D."/>
            <person name="Hainaut M."/>
            <person name="Lin J."/>
            <person name="Wang M."/>
            <person name="Pangilinan J."/>
            <person name="Lipzen A."/>
            <person name="Lesage-Meessen L."/>
            <person name="Navarro D."/>
            <person name="Riley R."/>
            <person name="Grigoriev I.V."/>
            <person name="Zhou S."/>
            <person name="Raouche S."/>
            <person name="Rosso M.N."/>
        </authorList>
    </citation>
    <scope>NUCLEOTIDE SEQUENCE [LARGE SCALE GENOMIC DNA]</scope>
    <source>
        <strain evidence="3 4">BRFM 1820</strain>
    </source>
</reference>
<dbReference type="STRING" id="139420.A0A371DIA6"/>
<feature type="compositionally biased region" description="Low complexity" evidence="1">
    <location>
        <begin position="692"/>
        <end position="703"/>
    </location>
</feature>
<feature type="compositionally biased region" description="Pro residues" evidence="1">
    <location>
        <begin position="361"/>
        <end position="376"/>
    </location>
</feature>
<feature type="region of interest" description="Disordered" evidence="1">
    <location>
        <begin position="109"/>
        <end position="182"/>
    </location>
</feature>
<gene>
    <name evidence="3" type="ORF">OH76DRAFT_1400614</name>
</gene>
<sequence length="750" mass="79871">MLNPRPPTIPGLFQFPPALESRPAAYDDHRAPPNFASSSRIPVGMIPGAMRHNQPTPYEAQQRLDPHHATFPQTQTPDARVPSFAPSPSSSYPEHAQQYVQHSIYARAHPVPHPTHQPRPEHQWGPPHAHAQHIIPSASAGERGASVPVKEEEEEESPEAEDSAMWVSEDTPVPSAYDDTQRFDDVRRHQDSSLSPNTQDYAYSPQYVDEMVQSPVDAPMPMHECKQEGMEHDFVEQPYPVQYADEGATQNWANAAGFYPPQPPDCYSPVPPSEPSTGLAAAYPHPYSPGMYVDAPMSPDASYPVAMPDAYPLASLHTMRPLPAGPTRSYTLEGAITPLSPKPRPAVHSASTLPAKRKSSSPPPMGSLLPPTPQPRPQTERQTSETPAPASASSPQHQVAASGSASPPSSAPADTAAHKKARGRPRRIAAPISVDSADSPVVPPPPSVPVPVPVVNPAPAPNDSPASGQAMFKLDMAVATAASVDTGKEAEKKKPIMACLFCRERKIACGPPPPGGPQRCNQCTRRGLPCEYPKESRRGQHKRGARAAKVEAHAAASGASSPSSSSDKPSAKGKSRPKLDTKNLPQLQAASSSQMQSAVDVLMRSSSPLTPIPSPSVGARSLPNSPAGVLASGRRNSTLLSSPANGLASPTDPAPPVGRKSRPEKVELMREGKERSRSRQREQPLGDTQLTAARRAAVRQMQAQKRRASGSAAGGEHEYGEGIMRLPVAGIAVGVYATHAALAGLRVMRG</sequence>
<evidence type="ECO:0000256" key="1">
    <source>
        <dbReference type="SAM" id="MobiDB-lite"/>
    </source>
</evidence>
<dbReference type="SMART" id="SM00066">
    <property type="entry name" value="GAL4"/>
    <property type="match status" value="1"/>
</dbReference>
<dbReference type="EMBL" id="KZ857391">
    <property type="protein sequence ID" value="RDX52269.1"/>
    <property type="molecule type" value="Genomic_DNA"/>
</dbReference>
<feature type="compositionally biased region" description="Low complexity" evidence="1">
    <location>
        <begin position="586"/>
        <end position="598"/>
    </location>
</feature>
<feature type="region of interest" description="Disordered" evidence="1">
    <location>
        <begin position="508"/>
        <end position="718"/>
    </location>
</feature>
<organism evidence="3 4">
    <name type="scientific">Lentinus brumalis</name>
    <dbReference type="NCBI Taxonomy" id="2498619"/>
    <lineage>
        <taxon>Eukaryota</taxon>
        <taxon>Fungi</taxon>
        <taxon>Dikarya</taxon>
        <taxon>Basidiomycota</taxon>
        <taxon>Agaricomycotina</taxon>
        <taxon>Agaricomycetes</taxon>
        <taxon>Polyporales</taxon>
        <taxon>Polyporaceae</taxon>
        <taxon>Lentinus</taxon>
    </lineage>
</organism>
<name>A0A371DIA6_9APHY</name>
<feature type="domain" description="Zn(2)-C6 fungal-type" evidence="2">
    <location>
        <begin position="498"/>
        <end position="532"/>
    </location>
</feature>
<dbReference type="CDD" id="cd00067">
    <property type="entry name" value="GAL4"/>
    <property type="match status" value="1"/>
</dbReference>
<feature type="compositionally biased region" description="Acidic residues" evidence="1">
    <location>
        <begin position="151"/>
        <end position="162"/>
    </location>
</feature>
<dbReference type="OrthoDB" id="39175at2759"/>
<dbReference type="GO" id="GO:0000981">
    <property type="term" value="F:DNA-binding transcription factor activity, RNA polymerase II-specific"/>
    <property type="evidence" value="ECO:0007669"/>
    <property type="project" value="InterPro"/>
</dbReference>
<dbReference type="GO" id="GO:0008270">
    <property type="term" value="F:zinc ion binding"/>
    <property type="evidence" value="ECO:0007669"/>
    <property type="project" value="InterPro"/>
</dbReference>
<proteinExistence type="predicted"/>
<dbReference type="SUPFAM" id="SSF57701">
    <property type="entry name" value="Zn2/Cys6 DNA-binding domain"/>
    <property type="match status" value="1"/>
</dbReference>